<evidence type="ECO:0000313" key="3">
    <source>
        <dbReference type="Proteomes" id="UP000238322"/>
    </source>
</evidence>
<feature type="signal peptide" evidence="1">
    <location>
        <begin position="1"/>
        <end position="26"/>
    </location>
</feature>
<feature type="chain" id="PRO_5015683293" evidence="1">
    <location>
        <begin position="27"/>
        <end position="150"/>
    </location>
</feature>
<evidence type="ECO:0000313" key="2">
    <source>
        <dbReference type="EMBL" id="PQO37184.1"/>
    </source>
</evidence>
<sequence>MGTRVTTKMSLLVGLIAALCFAPSSMDLPPREAHAEEKPEEKDRWVGTYHQFDFYQRNKVEAGQQVPTRKITKDERGYHLEGYPHFTFIEVEKGILQDGKEASLGRIYLGETKYADGRTARTLEVSFCYESYLLYEPIQRGTAHSPQGEK</sequence>
<organism evidence="2 3">
    <name type="scientific">Blastopirellula marina</name>
    <dbReference type="NCBI Taxonomy" id="124"/>
    <lineage>
        <taxon>Bacteria</taxon>
        <taxon>Pseudomonadati</taxon>
        <taxon>Planctomycetota</taxon>
        <taxon>Planctomycetia</taxon>
        <taxon>Pirellulales</taxon>
        <taxon>Pirellulaceae</taxon>
        <taxon>Blastopirellula</taxon>
    </lineage>
</organism>
<dbReference type="EMBL" id="PUHY01000005">
    <property type="protein sequence ID" value="PQO37184.1"/>
    <property type="molecule type" value="Genomic_DNA"/>
</dbReference>
<protein>
    <submittedName>
        <fullName evidence="2">Uncharacterized protein</fullName>
    </submittedName>
</protein>
<accession>A0A2S8FZ74</accession>
<proteinExistence type="predicted"/>
<name>A0A2S8FZ74_9BACT</name>
<evidence type="ECO:0000256" key="1">
    <source>
        <dbReference type="SAM" id="SignalP"/>
    </source>
</evidence>
<dbReference type="Proteomes" id="UP000238322">
    <property type="component" value="Unassembled WGS sequence"/>
</dbReference>
<comment type="caution">
    <text evidence="2">The sequence shown here is derived from an EMBL/GenBank/DDBJ whole genome shotgun (WGS) entry which is preliminary data.</text>
</comment>
<dbReference type="RefSeq" id="WP_105328434.1">
    <property type="nucleotide sequence ID" value="NZ_PUHY01000005.1"/>
</dbReference>
<reference evidence="2 3" key="1">
    <citation type="submission" date="2018-02" db="EMBL/GenBank/DDBJ databases">
        <title>Comparative genomes isolates from brazilian mangrove.</title>
        <authorList>
            <person name="Araujo J.E."/>
            <person name="Taketani R.G."/>
            <person name="Silva M.C.P."/>
            <person name="Loureco M.V."/>
            <person name="Andreote F.D."/>
        </authorList>
    </citation>
    <scope>NUCLEOTIDE SEQUENCE [LARGE SCALE GENOMIC DNA]</scope>
    <source>
        <strain evidence="2 3">Hex-1 MGV</strain>
    </source>
</reference>
<gene>
    <name evidence="2" type="ORF">C5Y83_04315</name>
</gene>
<keyword evidence="1" id="KW-0732">Signal</keyword>
<dbReference type="AlphaFoldDB" id="A0A2S8FZ74"/>